<dbReference type="Gene3D" id="2.60.40.1260">
    <property type="entry name" value="Lamin Tail domain"/>
    <property type="match status" value="1"/>
</dbReference>
<dbReference type="InterPro" id="IPR036415">
    <property type="entry name" value="Lamin_tail_dom_sf"/>
</dbReference>
<keyword evidence="2" id="KW-0732">Signal</keyword>
<gene>
    <name evidence="4" type="ORF">FNQ90_12775</name>
</gene>
<evidence type="ECO:0000256" key="2">
    <source>
        <dbReference type="SAM" id="SignalP"/>
    </source>
</evidence>
<reference evidence="5" key="1">
    <citation type="submission" date="2019-10" db="EMBL/GenBank/DDBJ databases">
        <title>Streptomyces sp. nov., a novel actinobacterium isolated from alkaline environment.</title>
        <authorList>
            <person name="Golinska P."/>
        </authorList>
    </citation>
    <scope>NUCLEOTIDE SEQUENCE [LARGE SCALE GENOMIC DNA]</scope>
    <source>
        <strain evidence="5">DSM 42118</strain>
    </source>
</reference>
<dbReference type="Proteomes" id="UP000538929">
    <property type="component" value="Unassembled WGS sequence"/>
</dbReference>
<feature type="signal peptide" evidence="2">
    <location>
        <begin position="1"/>
        <end position="42"/>
    </location>
</feature>
<organism evidence="4 5">
    <name type="scientific">Streptomyces alkaliphilus</name>
    <dbReference type="NCBI Taxonomy" id="1472722"/>
    <lineage>
        <taxon>Bacteria</taxon>
        <taxon>Bacillati</taxon>
        <taxon>Actinomycetota</taxon>
        <taxon>Actinomycetes</taxon>
        <taxon>Kitasatosporales</taxon>
        <taxon>Streptomycetaceae</taxon>
        <taxon>Streptomyces</taxon>
    </lineage>
</organism>
<evidence type="ECO:0000313" key="5">
    <source>
        <dbReference type="Proteomes" id="UP000538929"/>
    </source>
</evidence>
<dbReference type="SUPFAM" id="SSF74853">
    <property type="entry name" value="Lamin A/C globular tail domain"/>
    <property type="match status" value="1"/>
</dbReference>
<sequence>MGGRRGPSSCTEKSGPVRRTIRTALFAAVTLAFLAPLTPAHAASTTGDLMITHVRPNAAGADVKDGKQVNLNGEYFIIKNVSKKTVDLGGWVPDITTNTYGRALPSYKLPAGAEAYVHTGSGTNRKDANGNHHVHRGYARHVLPNDGKAKNPNLRLKKPGSADNNAAAGTVSACNWNVAADGKTYTC</sequence>
<dbReference type="PROSITE" id="PS51841">
    <property type="entry name" value="LTD"/>
    <property type="match status" value="1"/>
</dbReference>
<keyword evidence="5" id="KW-1185">Reference proteome</keyword>
<protein>
    <recommendedName>
        <fullName evidence="3">LTD domain-containing protein</fullName>
    </recommendedName>
</protein>
<name>A0A7W3TDQ9_9ACTN</name>
<dbReference type="AlphaFoldDB" id="A0A7W3TDQ9"/>
<dbReference type="EMBL" id="VKHT01000354">
    <property type="protein sequence ID" value="MBB0244956.1"/>
    <property type="molecule type" value="Genomic_DNA"/>
</dbReference>
<comment type="caution">
    <text evidence="4">The sequence shown here is derived from an EMBL/GenBank/DDBJ whole genome shotgun (WGS) entry which is preliminary data.</text>
</comment>
<evidence type="ECO:0000259" key="3">
    <source>
        <dbReference type="PROSITE" id="PS51841"/>
    </source>
</evidence>
<feature type="region of interest" description="Disordered" evidence="1">
    <location>
        <begin position="141"/>
        <end position="161"/>
    </location>
</feature>
<evidence type="ECO:0000256" key="1">
    <source>
        <dbReference type="SAM" id="MobiDB-lite"/>
    </source>
</evidence>
<feature type="domain" description="LTD" evidence="3">
    <location>
        <begin position="37"/>
        <end position="187"/>
    </location>
</feature>
<dbReference type="InterPro" id="IPR001322">
    <property type="entry name" value="Lamin_tail_dom"/>
</dbReference>
<evidence type="ECO:0000313" key="4">
    <source>
        <dbReference type="EMBL" id="MBB0244956.1"/>
    </source>
</evidence>
<proteinExistence type="predicted"/>
<dbReference type="Pfam" id="PF00932">
    <property type="entry name" value="LTD"/>
    <property type="match status" value="1"/>
</dbReference>
<accession>A0A7W3TDQ9</accession>
<feature type="chain" id="PRO_5030971184" description="LTD domain-containing protein" evidence="2">
    <location>
        <begin position="43"/>
        <end position="187"/>
    </location>
</feature>